<dbReference type="GO" id="GO:0016274">
    <property type="term" value="F:protein-arginine N-methyltransferase activity"/>
    <property type="evidence" value="ECO:0007669"/>
    <property type="project" value="InterPro"/>
</dbReference>
<dbReference type="InterPro" id="IPR025799">
    <property type="entry name" value="Arg_MeTrfase"/>
</dbReference>
<dbReference type="SUPFAM" id="SSF53335">
    <property type="entry name" value="S-adenosyl-L-methionine-dependent methyltransferases"/>
    <property type="match status" value="2"/>
</dbReference>
<organism evidence="4 5">
    <name type="scientific">Polarella glacialis</name>
    <name type="common">Dinoflagellate</name>
    <dbReference type="NCBI Taxonomy" id="89957"/>
    <lineage>
        <taxon>Eukaryota</taxon>
        <taxon>Sar</taxon>
        <taxon>Alveolata</taxon>
        <taxon>Dinophyceae</taxon>
        <taxon>Suessiales</taxon>
        <taxon>Suessiaceae</taxon>
        <taxon>Polarella</taxon>
    </lineage>
</organism>
<dbReference type="GO" id="GO:0042054">
    <property type="term" value="F:histone methyltransferase activity"/>
    <property type="evidence" value="ECO:0007669"/>
    <property type="project" value="TreeGrafter"/>
</dbReference>
<evidence type="ECO:0000313" key="3">
    <source>
        <dbReference type="EMBL" id="CAE8608354.1"/>
    </source>
</evidence>
<gene>
    <name evidence="3" type="ORF">PGLA1383_LOCUS26218</name>
    <name evidence="4" type="ORF">PGLA2088_LOCUS47843</name>
</gene>
<dbReference type="OrthoDB" id="412876at2759"/>
<dbReference type="PANTHER" id="PTHR11006">
    <property type="entry name" value="PROTEIN ARGININE N-METHYLTRANSFERASE"/>
    <property type="match status" value="1"/>
</dbReference>
<keyword evidence="2" id="KW-0808">Transferase</keyword>
<evidence type="ECO:0000313" key="6">
    <source>
        <dbReference type="Proteomes" id="UP000654075"/>
    </source>
</evidence>
<sequence>MEAPCHQPKSKPEGDETSYLNMHKTMLHDAQRNEAYNAALQAAPAARIILDIGAGTGLLAMLACQALPGSTACACEVNADCAALAKQLVDLNGLTGRVEVVNKLSSDLEVGIDIPELADICVFELFDSALLGEHIMGVLRDAHARLLKPHATMVPCAAKIRSMLVECFPLGGSGFPELRSKAYPIMFAELDEKVLRPLSATWDATSISFSSLPPLGEHARIAEVDIHTSGTVNAVAWWWELDMGGGQRLTNWCPPGETNGNAPGRQCHWSPCLSFIEPRRVTSGLQATVVAVHDDETVWFEWHKQGEDVRADAPTRWSGESIEELPDQDRFVMAGCPGWVKPLAQAVVAASAAAAGGVVLLLPADDGLLLPAMVDAATNSCSCVKAVLSPQVSLRLKENGQLPNDLLLTIMAQSELHSSSLVGVGAVVAEPFFPGQDFPWLIALLCKRRLEQVRPFLACGTRIFPSVAVVYAVAVECSSLWLAWRPLSRVCGLDMSLANASIVPGIDAPLACHLCEFAWRPLSAPSVALRLDMDTISNGPWYGSCSLTPVASGCCHAVAFWVDFRMGEKSLSTGPSPAGGPPTGCPQELRLMETPLLVEGGEGPISIQATLAMSGEAHVEIAVHRPKRRRVSACV</sequence>
<dbReference type="PROSITE" id="PS51678">
    <property type="entry name" value="SAM_MT_PRMT"/>
    <property type="match status" value="1"/>
</dbReference>
<comment type="caution">
    <text evidence="4">The sequence shown here is derived from an EMBL/GenBank/DDBJ whole genome shotgun (WGS) entry which is preliminary data.</text>
</comment>
<evidence type="ECO:0000313" key="4">
    <source>
        <dbReference type="EMBL" id="CAE8735420.1"/>
    </source>
</evidence>
<dbReference type="Proteomes" id="UP000654075">
    <property type="component" value="Unassembled WGS sequence"/>
</dbReference>
<evidence type="ECO:0000256" key="1">
    <source>
        <dbReference type="ARBA" id="ARBA00022691"/>
    </source>
</evidence>
<dbReference type="Proteomes" id="UP000626109">
    <property type="component" value="Unassembled WGS sequence"/>
</dbReference>
<evidence type="ECO:0000256" key="2">
    <source>
        <dbReference type="PROSITE-ProRule" id="PRU01015"/>
    </source>
</evidence>
<protein>
    <recommendedName>
        <fullName evidence="7">Protein arginine N-methyltransferase</fullName>
    </recommendedName>
</protein>
<evidence type="ECO:0000313" key="5">
    <source>
        <dbReference type="Proteomes" id="UP000626109"/>
    </source>
</evidence>
<dbReference type="CDD" id="cd02440">
    <property type="entry name" value="AdoMet_MTases"/>
    <property type="match status" value="1"/>
</dbReference>
<dbReference type="EMBL" id="CAJNNV010022825">
    <property type="protein sequence ID" value="CAE8608354.1"/>
    <property type="molecule type" value="Genomic_DNA"/>
</dbReference>
<keyword evidence="6" id="KW-1185">Reference proteome</keyword>
<dbReference type="Gene3D" id="2.70.160.11">
    <property type="entry name" value="Hnrnp arginine n-methyltransferase1"/>
    <property type="match status" value="2"/>
</dbReference>
<dbReference type="InterPro" id="IPR029063">
    <property type="entry name" value="SAM-dependent_MTases_sf"/>
</dbReference>
<reference evidence="4" key="1">
    <citation type="submission" date="2021-02" db="EMBL/GenBank/DDBJ databases">
        <authorList>
            <person name="Dougan E. K."/>
            <person name="Rhodes N."/>
            <person name="Thang M."/>
            <person name="Chan C."/>
        </authorList>
    </citation>
    <scope>NUCLEOTIDE SEQUENCE</scope>
</reference>
<dbReference type="PANTHER" id="PTHR11006:SF4">
    <property type="entry name" value="PROTEIN ARGININE N-METHYLTRANSFERASE 7"/>
    <property type="match status" value="1"/>
</dbReference>
<dbReference type="Gene3D" id="3.40.50.150">
    <property type="entry name" value="Vaccinia Virus protein VP39"/>
    <property type="match status" value="1"/>
</dbReference>
<dbReference type="AlphaFoldDB" id="A0A813LLJ7"/>
<accession>A0A813LLJ7</accession>
<evidence type="ECO:0008006" key="7">
    <source>
        <dbReference type="Google" id="ProtNLM"/>
    </source>
</evidence>
<keyword evidence="1 2" id="KW-0949">S-adenosyl-L-methionine</keyword>
<keyword evidence="2" id="KW-0489">Methyltransferase</keyword>
<proteinExistence type="predicted"/>
<name>A0A813LLJ7_POLGL</name>
<dbReference type="GO" id="GO:0032259">
    <property type="term" value="P:methylation"/>
    <property type="evidence" value="ECO:0007669"/>
    <property type="project" value="UniProtKB-KW"/>
</dbReference>
<dbReference type="EMBL" id="CAJNNW010036544">
    <property type="protein sequence ID" value="CAE8735420.1"/>
    <property type="molecule type" value="Genomic_DNA"/>
</dbReference>